<gene>
    <name evidence="2" type="ORF">EJG51_017955</name>
</gene>
<feature type="transmembrane region" description="Helical" evidence="1">
    <location>
        <begin position="138"/>
        <end position="159"/>
    </location>
</feature>
<dbReference type="Proteomes" id="UP000274350">
    <property type="component" value="Chromosome"/>
</dbReference>
<feature type="transmembrane region" description="Helical" evidence="1">
    <location>
        <begin position="194"/>
        <end position="213"/>
    </location>
</feature>
<reference evidence="2 3" key="1">
    <citation type="journal article" date="2019" name="Int. J. Syst. Evol. Microbiol.">
        <title>Undibacterium piscinae sp. nov., isolated from Korean shiner intestine.</title>
        <authorList>
            <person name="Lee S.Y."/>
            <person name="Kang W."/>
            <person name="Kim P.S."/>
            <person name="Kim H.S."/>
            <person name="Sung H."/>
            <person name="Shin N.R."/>
            <person name="Whon T.W."/>
            <person name="Yun J.H."/>
            <person name="Lee J.Y."/>
            <person name="Lee J.Y."/>
            <person name="Jung M.J."/>
            <person name="Jeong Y.S."/>
            <person name="Tak E.J."/>
            <person name="Han J.E."/>
            <person name="Hyun D.W."/>
            <person name="Kang M.S."/>
            <person name="Lee K.E."/>
            <person name="Lee B.H."/>
            <person name="Bae J.W."/>
        </authorList>
    </citation>
    <scope>NUCLEOTIDE SEQUENCE [LARGE SCALE GENOMIC DNA]</scope>
    <source>
        <strain evidence="2 3">S11R28</strain>
    </source>
</reference>
<evidence type="ECO:0000313" key="2">
    <source>
        <dbReference type="EMBL" id="QJQ07380.1"/>
    </source>
</evidence>
<keyword evidence="1" id="KW-0472">Membrane</keyword>
<name>A0A6M4A9D6_9BURK</name>
<sequence>MNTEKQTGRLIGALMLAAVLLGLWNNFGLNRPIFAGAGWLQNGVQMPFLFSASALLAIVTSTLMMAAAILAWPILRRTSPSLAMAYVLLSAIVFATTAMEQASFLAMRSLSLQFAKHPGLDPAMFEVFRSMVGANRQWIHYLDKLIGGGSMFALCLALFRSNLVPRFIPAFGVLAAPVQMIGITLVLFMQDLPLLMLAPIALTIFVLSLNLLARGFVQPVSRLP</sequence>
<proteinExistence type="predicted"/>
<protein>
    <submittedName>
        <fullName evidence="2">DUF4386 domain-containing protein</fullName>
    </submittedName>
</protein>
<organism evidence="2 3">
    <name type="scientific">Undibacterium piscinae</name>
    <dbReference type="NCBI Taxonomy" id="2495591"/>
    <lineage>
        <taxon>Bacteria</taxon>
        <taxon>Pseudomonadati</taxon>
        <taxon>Pseudomonadota</taxon>
        <taxon>Betaproteobacteria</taxon>
        <taxon>Burkholderiales</taxon>
        <taxon>Oxalobacteraceae</taxon>
        <taxon>Undibacterium</taxon>
    </lineage>
</organism>
<dbReference type="EMBL" id="CP051152">
    <property type="protein sequence ID" value="QJQ07380.1"/>
    <property type="molecule type" value="Genomic_DNA"/>
</dbReference>
<feature type="transmembrane region" description="Helical" evidence="1">
    <location>
        <begin position="47"/>
        <end position="75"/>
    </location>
</feature>
<feature type="transmembrane region" description="Helical" evidence="1">
    <location>
        <begin position="166"/>
        <end position="188"/>
    </location>
</feature>
<dbReference type="Pfam" id="PF14329">
    <property type="entry name" value="DUF4386"/>
    <property type="match status" value="1"/>
</dbReference>
<keyword evidence="1" id="KW-1133">Transmembrane helix</keyword>
<keyword evidence="1" id="KW-0812">Transmembrane</keyword>
<dbReference type="KEGG" id="upi:EJG51_017955"/>
<feature type="transmembrane region" description="Helical" evidence="1">
    <location>
        <begin position="82"/>
        <end position="99"/>
    </location>
</feature>
<evidence type="ECO:0000313" key="3">
    <source>
        <dbReference type="Proteomes" id="UP000274350"/>
    </source>
</evidence>
<dbReference type="InterPro" id="IPR025495">
    <property type="entry name" value="DUF4386"/>
</dbReference>
<keyword evidence="3" id="KW-1185">Reference proteome</keyword>
<feature type="transmembrane region" description="Helical" evidence="1">
    <location>
        <begin position="7"/>
        <end position="27"/>
    </location>
</feature>
<accession>A0A6M4A9D6</accession>
<dbReference type="OrthoDB" id="7068965at2"/>
<dbReference type="AlphaFoldDB" id="A0A6M4A9D6"/>
<evidence type="ECO:0000256" key="1">
    <source>
        <dbReference type="SAM" id="Phobius"/>
    </source>
</evidence>